<feature type="transmembrane region" description="Helical" evidence="4">
    <location>
        <begin position="95"/>
        <end position="112"/>
    </location>
</feature>
<evidence type="ECO:0000256" key="3">
    <source>
        <dbReference type="ARBA" id="ARBA00023136"/>
    </source>
</evidence>
<dbReference type="Proteomes" id="UP000694255">
    <property type="component" value="Unassembled WGS sequence"/>
</dbReference>
<feature type="transmembrane region" description="Helical" evidence="4">
    <location>
        <begin position="118"/>
        <end position="134"/>
    </location>
</feature>
<comment type="subcellular location">
    <subcellularLocation>
        <location evidence="4">Membrane</location>
        <topology evidence="4">Multi-pass membrane protein</topology>
    </subcellularLocation>
</comment>
<evidence type="ECO:0000256" key="2">
    <source>
        <dbReference type="ARBA" id="ARBA00022989"/>
    </source>
</evidence>
<dbReference type="RefSeq" id="XP_049263862.1">
    <property type="nucleotide sequence ID" value="XM_049406675.1"/>
</dbReference>
<dbReference type="InterPro" id="IPR007274">
    <property type="entry name" value="Cop_transporter"/>
</dbReference>
<keyword evidence="1 4" id="KW-0812">Transmembrane</keyword>
<keyword evidence="3 4" id="KW-0472">Membrane</keyword>
<dbReference type="AlphaFoldDB" id="A0A8J5QNJ0"/>
<reference evidence="5 6" key="1">
    <citation type="journal article" date="2021" name="DNA Res.">
        <title>Genome analysis of Candida subhashii reveals its hybrid nature and dual mitochondrial genome conformations.</title>
        <authorList>
            <person name="Mixao V."/>
            <person name="Hegedusova E."/>
            <person name="Saus E."/>
            <person name="Pryszcz L.P."/>
            <person name="Cillingova A."/>
            <person name="Nosek J."/>
            <person name="Gabaldon T."/>
        </authorList>
    </citation>
    <scope>NUCLEOTIDE SEQUENCE [LARGE SCALE GENOMIC DNA]</scope>
    <source>
        <strain evidence="5 6">CBS 10753</strain>
    </source>
</reference>
<keyword evidence="4" id="KW-0187">Copper transport</keyword>
<gene>
    <name evidence="5" type="ORF">J8A68_002879</name>
</gene>
<accession>A0A8J5QNJ0</accession>
<dbReference type="PANTHER" id="PTHR12483:SF115">
    <property type="entry name" value="COPPER TRANSPORT PROTEIN"/>
    <property type="match status" value="1"/>
</dbReference>
<evidence type="ECO:0000313" key="5">
    <source>
        <dbReference type="EMBL" id="KAG7663630.1"/>
    </source>
</evidence>
<evidence type="ECO:0000313" key="6">
    <source>
        <dbReference type="Proteomes" id="UP000694255"/>
    </source>
</evidence>
<keyword evidence="4" id="KW-0813">Transport</keyword>
<keyword evidence="4" id="KW-0406">Ion transport</keyword>
<name>A0A8J5QNJ0_9ASCO</name>
<sequence>MHESLGHTMEHSMPGMDDDMCSMNMIFTWDWKNTCVVFRWWHIKTYFGFVLSMFAVVLLGMGYEYVRAFFANWEREHASTVVQPGQDRRFKLRRGILYGFQVWYSFMLMLVFMTYNGWLMIAVAVGAAIGNYIWGSSSQQESVRIMACH</sequence>
<dbReference type="PANTHER" id="PTHR12483">
    <property type="entry name" value="SOLUTE CARRIER FAMILY 31 COPPER TRANSPORTERS"/>
    <property type="match status" value="1"/>
</dbReference>
<dbReference type="Pfam" id="PF04145">
    <property type="entry name" value="Ctr"/>
    <property type="match status" value="2"/>
</dbReference>
<protein>
    <recommendedName>
        <fullName evidence="4">Copper transport protein</fullName>
    </recommendedName>
</protein>
<keyword evidence="4" id="KW-0186">Copper</keyword>
<dbReference type="EMBL" id="JAGSYN010000125">
    <property type="protein sequence ID" value="KAG7663630.1"/>
    <property type="molecule type" value="Genomic_DNA"/>
</dbReference>
<comment type="similarity">
    <text evidence="4">Belongs to the copper transporter (Ctr) (TC 1.A.56) family. SLC31A subfamily.</text>
</comment>
<dbReference type="GeneID" id="73469680"/>
<dbReference type="GO" id="GO:0005375">
    <property type="term" value="F:copper ion transmembrane transporter activity"/>
    <property type="evidence" value="ECO:0007669"/>
    <property type="project" value="UniProtKB-UniRule"/>
</dbReference>
<keyword evidence="2 4" id="KW-1133">Transmembrane helix</keyword>
<proteinExistence type="inferred from homology"/>
<evidence type="ECO:0000256" key="1">
    <source>
        <dbReference type="ARBA" id="ARBA00022692"/>
    </source>
</evidence>
<keyword evidence="6" id="KW-1185">Reference proteome</keyword>
<dbReference type="OrthoDB" id="161814at2759"/>
<dbReference type="GO" id="GO:0000329">
    <property type="term" value="C:fungal-type vacuole membrane"/>
    <property type="evidence" value="ECO:0007669"/>
    <property type="project" value="TreeGrafter"/>
</dbReference>
<organism evidence="5 6">
    <name type="scientific">[Candida] subhashii</name>
    <dbReference type="NCBI Taxonomy" id="561895"/>
    <lineage>
        <taxon>Eukaryota</taxon>
        <taxon>Fungi</taxon>
        <taxon>Dikarya</taxon>
        <taxon>Ascomycota</taxon>
        <taxon>Saccharomycotina</taxon>
        <taxon>Pichiomycetes</taxon>
        <taxon>Debaryomycetaceae</taxon>
        <taxon>Spathaspora</taxon>
    </lineage>
</organism>
<feature type="transmembrane region" description="Helical" evidence="4">
    <location>
        <begin position="46"/>
        <end position="66"/>
    </location>
</feature>
<evidence type="ECO:0000256" key="4">
    <source>
        <dbReference type="RuleBase" id="RU367022"/>
    </source>
</evidence>
<comment type="caution">
    <text evidence="5">The sequence shown here is derived from an EMBL/GenBank/DDBJ whole genome shotgun (WGS) entry which is preliminary data.</text>
</comment>